<keyword evidence="1" id="KW-0732">Signal</keyword>
<dbReference type="GO" id="GO:0042597">
    <property type="term" value="C:periplasmic space"/>
    <property type="evidence" value="ECO:0007669"/>
    <property type="project" value="InterPro"/>
</dbReference>
<dbReference type="EMBL" id="WNXD01000001">
    <property type="protein sequence ID" value="MBB2144246.1"/>
    <property type="molecule type" value="Genomic_DNA"/>
</dbReference>
<dbReference type="AlphaFoldDB" id="A0A923DUR6"/>
<proteinExistence type="predicted"/>
<dbReference type="InterPro" id="IPR012899">
    <property type="entry name" value="LTXXQ"/>
</dbReference>
<sequence length="134" mass="14781">MKKLALSLVLVAGLAFGASAQQGGQQRRMMSPEDRVKQLDEKVKLTDDQKTKATEVYTAAAAEQKKMMEEMQAAGGTPDRAAMQEKRTKMTADLDAKVNAILTDDQKKAYKTWQEEMKAAREKAMKERQGGGGK</sequence>
<feature type="signal peptide" evidence="1">
    <location>
        <begin position="1"/>
        <end position="20"/>
    </location>
</feature>
<organism evidence="2 3">
    <name type="scientific">Pedobacter planticolens</name>
    <dbReference type="NCBI Taxonomy" id="2679964"/>
    <lineage>
        <taxon>Bacteria</taxon>
        <taxon>Pseudomonadati</taxon>
        <taxon>Bacteroidota</taxon>
        <taxon>Sphingobacteriia</taxon>
        <taxon>Sphingobacteriales</taxon>
        <taxon>Sphingobacteriaceae</taxon>
        <taxon>Pedobacter</taxon>
    </lineage>
</organism>
<comment type="caution">
    <text evidence="2">The sequence shown here is derived from an EMBL/GenBank/DDBJ whole genome shotgun (WGS) entry which is preliminary data.</text>
</comment>
<evidence type="ECO:0000313" key="3">
    <source>
        <dbReference type="Proteomes" id="UP000601055"/>
    </source>
</evidence>
<dbReference type="RefSeq" id="WP_182920941.1">
    <property type="nucleotide sequence ID" value="NZ_WNXD01000001.1"/>
</dbReference>
<keyword evidence="3" id="KW-1185">Reference proteome</keyword>
<evidence type="ECO:0000313" key="2">
    <source>
        <dbReference type="EMBL" id="MBB2144246.1"/>
    </source>
</evidence>
<protein>
    <recommendedName>
        <fullName evidence="4">LTXXQ motif family protein</fullName>
    </recommendedName>
</protein>
<evidence type="ECO:0000256" key="1">
    <source>
        <dbReference type="SAM" id="SignalP"/>
    </source>
</evidence>
<dbReference type="Proteomes" id="UP000601055">
    <property type="component" value="Unassembled WGS sequence"/>
</dbReference>
<accession>A0A923DUR6</accession>
<gene>
    <name evidence="2" type="ORF">GM921_02000</name>
</gene>
<evidence type="ECO:0008006" key="4">
    <source>
        <dbReference type="Google" id="ProtNLM"/>
    </source>
</evidence>
<dbReference type="Pfam" id="PF07813">
    <property type="entry name" value="LTXXQ"/>
    <property type="match status" value="1"/>
</dbReference>
<name>A0A923DUR6_9SPHI</name>
<feature type="chain" id="PRO_5037794665" description="LTXXQ motif family protein" evidence="1">
    <location>
        <begin position="21"/>
        <end position="134"/>
    </location>
</feature>
<reference evidence="2" key="1">
    <citation type="submission" date="2019-11" db="EMBL/GenBank/DDBJ databases">
        <title>Description of Pedobacter sp. LMG 31464T.</title>
        <authorList>
            <person name="Carlier A."/>
            <person name="Qi S."/>
            <person name="Vandamme P."/>
        </authorList>
    </citation>
    <scope>NUCLEOTIDE SEQUENCE</scope>
    <source>
        <strain evidence="2">LMG 31464</strain>
    </source>
</reference>